<dbReference type="GO" id="GO:0005524">
    <property type="term" value="F:ATP binding"/>
    <property type="evidence" value="ECO:0007669"/>
    <property type="project" value="UniProtKB-KW"/>
</dbReference>
<evidence type="ECO:0000259" key="10">
    <source>
        <dbReference type="PROSITE" id="PS50929"/>
    </source>
</evidence>
<organism evidence="11 12">
    <name type="scientific">Zygosaccharomyces bailii (strain CLIB 213 / ATCC 58445 / CBS 680 / BCRC 21525 / NBRC 1098 / NCYC 1416 / NRRL Y-2227)</name>
    <dbReference type="NCBI Taxonomy" id="1333698"/>
    <lineage>
        <taxon>Eukaryota</taxon>
        <taxon>Fungi</taxon>
        <taxon>Dikarya</taxon>
        <taxon>Ascomycota</taxon>
        <taxon>Saccharomycotina</taxon>
        <taxon>Saccharomycetes</taxon>
        <taxon>Saccharomycetales</taxon>
        <taxon>Saccharomycetaceae</taxon>
        <taxon>Zygosaccharomyces</taxon>
    </lineage>
</organism>
<evidence type="ECO:0000313" key="12">
    <source>
        <dbReference type="Proteomes" id="UP000019375"/>
    </source>
</evidence>
<evidence type="ECO:0000256" key="5">
    <source>
        <dbReference type="ARBA" id="ARBA00022840"/>
    </source>
</evidence>
<evidence type="ECO:0000256" key="6">
    <source>
        <dbReference type="ARBA" id="ARBA00022989"/>
    </source>
</evidence>
<keyword evidence="2" id="KW-0813">Transport</keyword>
<dbReference type="FunFam" id="3.40.50.300:FF:001471">
    <property type="entry name" value="P-loop containing nucleoside triphosphate hydrolase protein"/>
    <property type="match status" value="1"/>
</dbReference>
<feature type="domain" description="ABC transporter" evidence="9">
    <location>
        <begin position="1052"/>
        <end position="1287"/>
    </location>
</feature>
<protein>
    <submittedName>
        <fullName evidence="11">BN860_16160g1_1</fullName>
    </submittedName>
</protein>
<sequence>MYPIYGIRINLTTIIVRHCWMIAKGGSIYHYVACKRDKWLLLVIVSSTILSGIVPAVVSILTGRVFNLLNDLNRRSHPMQELTVASMSILVVGAGSLGIIWLCITSWMLLGETQHFEARNKLLSSYLIKPMEWYDKNDSIEGELTQLNRCVEELRSSSAEASALTWKNVVTIVALLATSFYYSWSLTLITMCSAPVIIICAALFSHMINIHAERENESTSKSSQLLTWSLEAAQLVKLNCTEKLEISSFQISVKKCSINFIKLSLYASINTAILKFLTLTMFIQAFWFGCTMIRKGELIIADVITCFQSCIMLGATINGTLQQIVVLQKGQVGVRQTRAFLALDEKFDELKNQSYSSPPHFTEKVEFCGVQFSYPSRPSMPALKNVSIEFPVGKTTFVIGKSGSGKSSLANLLLKFYQNYKGDIFIDGTNIKVINQSTIIENIMVVEQRCHLFNDSLRNNILFGCRDIDEVAMSEKLKAACRIALLENFIHDLPYGLDTAIGSEGIMPSGGQQQRIAIARAFMRDSSILILDEAVSALDVVHRGLLMSAIRTWRADKTTIILTHDLSEIQPNDMVYLVEDGEVLEKGLQKELLSNHEGRFFNLANIGLSDDFDDVYSQITTVETQKAKIPLPSYEDSLIEYEVETPRMDEECGSLFEVSSIPLEDLSFRQKKRCKTLRVTVQEEFTEQDSVEHIKVESANNEELVSMLEIMKHMYTNGGRKYILYVGIICSLYAGVANPIFSYTFSYLLNGIVPDGETHGGSAGYLLKWSMIVMGIAAADAVLNFVKDFVLGYYSETYIRMLRNSAMRKITFNRLAWSSKIKPSELSALIMNDLRDLRTLTSKFVNAVSSFLIVSSVGLIWALITGWKLSLVCVSMFPLMIIFSVIYGNLLKKYETEYKNTIAKLENHQYEIVKGIKTIRNLQIESHFMGKFKELERQAKGIGRRRAIVIGFGVAGSNTLTMVVQGILYYYAIKLVITKEYTSKRMFETFTLLLFTIMTCNNLVNQIPDIRKGQRAAHKIYRILAQDESCEHAGSYPCRKTPILSNHHGPLISFKDLSFEYPSTPTVKILKHLNLDIYGGDRIAIVGESGCGKSTLINLITGLYESPKNSLFIDHTDLHDWALFDLRQQIAVVEQKPVIFSGTIRENLIYGVSSNIQDIDLFDMLKYVGIYDFISTLPDGLETKIDSALLSGGQNQRLCIARGLLKKPKILILDECTSALDAVSSNIINEIVRVGPPAIVTISITHDEQMVKACNKVAVLKNGCVVEIGDPEELLNTRSNLSKVLTRIEG</sequence>
<evidence type="ECO:0000256" key="7">
    <source>
        <dbReference type="ARBA" id="ARBA00023136"/>
    </source>
</evidence>
<dbReference type="InterPro" id="IPR003593">
    <property type="entry name" value="AAA+_ATPase"/>
</dbReference>
<feature type="transmembrane region" description="Helical" evidence="8">
    <location>
        <begin position="188"/>
        <end position="208"/>
    </location>
</feature>
<feature type="transmembrane region" description="Helical" evidence="8">
    <location>
        <begin position="844"/>
        <end position="863"/>
    </location>
</feature>
<feature type="domain" description="ABC transporter" evidence="9">
    <location>
        <begin position="365"/>
        <end position="605"/>
    </location>
</feature>
<dbReference type="PROSITE" id="PS50893">
    <property type="entry name" value="ABC_TRANSPORTER_2"/>
    <property type="match status" value="2"/>
</dbReference>
<dbReference type="GO" id="GO:0090374">
    <property type="term" value="P:oligopeptide export from mitochondrion"/>
    <property type="evidence" value="ECO:0007669"/>
    <property type="project" value="TreeGrafter"/>
</dbReference>
<dbReference type="GO" id="GO:0005743">
    <property type="term" value="C:mitochondrial inner membrane"/>
    <property type="evidence" value="ECO:0007669"/>
    <property type="project" value="TreeGrafter"/>
</dbReference>
<evidence type="ECO:0000256" key="1">
    <source>
        <dbReference type="ARBA" id="ARBA00004141"/>
    </source>
</evidence>
<dbReference type="SUPFAM" id="SSF52540">
    <property type="entry name" value="P-loop containing nucleoside triphosphate hydrolases"/>
    <property type="match status" value="2"/>
</dbReference>
<name>A0A8J2T5Z8_ZYGB2</name>
<evidence type="ECO:0000256" key="2">
    <source>
        <dbReference type="ARBA" id="ARBA00022448"/>
    </source>
</evidence>
<feature type="transmembrane region" description="Helical" evidence="8">
    <location>
        <begin position="164"/>
        <end position="182"/>
    </location>
</feature>
<evidence type="ECO:0000313" key="11">
    <source>
        <dbReference type="EMBL" id="CDF88690.1"/>
    </source>
</evidence>
<keyword evidence="7 8" id="KW-0472">Membrane</keyword>
<dbReference type="GO" id="GO:0015421">
    <property type="term" value="F:ABC-type oligopeptide transporter activity"/>
    <property type="evidence" value="ECO:0007669"/>
    <property type="project" value="TreeGrafter"/>
</dbReference>
<accession>A0A8J2T5Z8</accession>
<dbReference type="InterPro" id="IPR011527">
    <property type="entry name" value="ABC1_TM_dom"/>
</dbReference>
<feature type="transmembrane region" description="Helical" evidence="8">
    <location>
        <begin position="39"/>
        <end position="62"/>
    </location>
</feature>
<feature type="transmembrane region" description="Helical" evidence="8">
    <location>
        <begin position="765"/>
        <end position="786"/>
    </location>
</feature>
<proteinExistence type="predicted"/>
<dbReference type="EMBL" id="HG316455">
    <property type="protein sequence ID" value="CDF88690.1"/>
    <property type="molecule type" value="Genomic_DNA"/>
</dbReference>
<keyword evidence="12" id="KW-1185">Reference proteome</keyword>
<dbReference type="PANTHER" id="PTHR43394">
    <property type="entry name" value="ATP-DEPENDENT PERMEASE MDL1, MITOCHONDRIAL"/>
    <property type="match status" value="1"/>
</dbReference>
<dbReference type="OrthoDB" id="6500128at2759"/>
<dbReference type="InterPro" id="IPR039421">
    <property type="entry name" value="Type_1_exporter"/>
</dbReference>
<reference evidence="12" key="1">
    <citation type="journal article" date="2013" name="Genome Announc.">
        <title>Genome sequence of the food spoilage yeast Zygosaccharomyces bailii CLIB 213(T).</title>
        <authorList>
            <person name="Galeote V."/>
            <person name="Bigey F."/>
            <person name="Devillers H."/>
            <person name="Neuveglise C."/>
            <person name="Dequin S."/>
        </authorList>
    </citation>
    <scope>NUCLEOTIDE SEQUENCE [LARGE SCALE GENOMIC DNA]</scope>
    <source>
        <strain evidence="12">CLIB 213 / ATCC 58445 / CBS 680 / CCRC 21525 / NBRC 1098 / NCYC 1416 / NRRL Y-2227</strain>
    </source>
</reference>
<feature type="transmembrane region" description="Helical" evidence="8">
    <location>
        <begin position="263"/>
        <end position="287"/>
    </location>
</feature>
<dbReference type="FunFam" id="3.40.50.300:FF:000604">
    <property type="entry name" value="ABC transporter B family member 28"/>
    <property type="match status" value="1"/>
</dbReference>
<dbReference type="CDD" id="cd18577">
    <property type="entry name" value="ABC_6TM_Pgp_ABCB1_D1_like"/>
    <property type="match status" value="1"/>
</dbReference>
<dbReference type="Gene3D" id="1.20.1560.10">
    <property type="entry name" value="ABC transporter type 1, transmembrane domain"/>
    <property type="match status" value="1"/>
</dbReference>
<dbReference type="InterPro" id="IPR003439">
    <property type="entry name" value="ABC_transporter-like_ATP-bd"/>
</dbReference>
<feature type="domain" description="ABC transmembrane type-1" evidence="10">
    <location>
        <begin position="42"/>
        <end position="329"/>
    </location>
</feature>
<dbReference type="PANTHER" id="PTHR43394:SF15">
    <property type="entry name" value="ALPHA-FACTOR-TRANSPORTING ATPASE"/>
    <property type="match status" value="1"/>
</dbReference>
<dbReference type="Gene3D" id="3.40.50.300">
    <property type="entry name" value="P-loop containing nucleotide triphosphate hydrolases"/>
    <property type="match status" value="2"/>
</dbReference>
<feature type="domain" description="ABC transmembrane type-1" evidence="10">
    <location>
        <begin position="726"/>
        <end position="1012"/>
    </location>
</feature>
<dbReference type="CDD" id="cd18578">
    <property type="entry name" value="ABC_6TM_Pgp_ABCB1_D2_like"/>
    <property type="match status" value="1"/>
</dbReference>
<dbReference type="SMART" id="SM00382">
    <property type="entry name" value="AAA"/>
    <property type="match status" value="2"/>
</dbReference>
<evidence type="ECO:0000256" key="4">
    <source>
        <dbReference type="ARBA" id="ARBA00022741"/>
    </source>
</evidence>
<dbReference type="InterPro" id="IPR036640">
    <property type="entry name" value="ABC1_TM_sf"/>
</dbReference>
<dbReference type="PROSITE" id="PS50929">
    <property type="entry name" value="ABC_TM1F"/>
    <property type="match status" value="2"/>
</dbReference>
<gene>
    <name evidence="11" type="ORF">BN860_16160g</name>
</gene>
<dbReference type="Pfam" id="PF00664">
    <property type="entry name" value="ABC_membrane"/>
    <property type="match status" value="2"/>
</dbReference>
<feature type="transmembrane region" description="Helical" evidence="8">
    <location>
        <begin position="869"/>
        <end position="890"/>
    </location>
</feature>
<dbReference type="GO" id="GO:0016887">
    <property type="term" value="F:ATP hydrolysis activity"/>
    <property type="evidence" value="ECO:0007669"/>
    <property type="project" value="InterPro"/>
</dbReference>
<feature type="transmembrane region" description="Helical" evidence="8">
    <location>
        <begin position="299"/>
        <end position="321"/>
    </location>
</feature>
<feature type="transmembrane region" description="Helical" evidence="8">
    <location>
        <begin position="722"/>
        <end position="745"/>
    </location>
</feature>
<evidence type="ECO:0000259" key="9">
    <source>
        <dbReference type="PROSITE" id="PS50893"/>
    </source>
</evidence>
<evidence type="ECO:0000256" key="3">
    <source>
        <dbReference type="ARBA" id="ARBA00022692"/>
    </source>
</evidence>
<keyword evidence="4" id="KW-0547">Nucleotide-binding</keyword>
<keyword evidence="3 8" id="KW-0812">Transmembrane</keyword>
<comment type="subcellular location">
    <subcellularLocation>
        <location evidence="1">Membrane</location>
        <topology evidence="1">Multi-pass membrane protein</topology>
    </subcellularLocation>
</comment>
<dbReference type="SUPFAM" id="SSF90123">
    <property type="entry name" value="ABC transporter transmembrane region"/>
    <property type="match status" value="2"/>
</dbReference>
<evidence type="ECO:0000256" key="8">
    <source>
        <dbReference type="SAM" id="Phobius"/>
    </source>
</evidence>
<keyword evidence="5" id="KW-0067">ATP-binding</keyword>
<dbReference type="Pfam" id="PF00005">
    <property type="entry name" value="ABC_tran"/>
    <property type="match status" value="2"/>
</dbReference>
<feature type="transmembrane region" description="Helical" evidence="8">
    <location>
        <begin position="947"/>
        <end position="973"/>
    </location>
</feature>
<dbReference type="InterPro" id="IPR027417">
    <property type="entry name" value="P-loop_NTPase"/>
</dbReference>
<keyword evidence="6 8" id="KW-1133">Transmembrane helix</keyword>
<dbReference type="Proteomes" id="UP000019375">
    <property type="component" value="Unassembled WGS sequence"/>
</dbReference>
<feature type="transmembrane region" description="Helical" evidence="8">
    <location>
        <begin position="82"/>
        <end position="110"/>
    </location>
</feature>